<sequence length="152" mass="16742">MFQPALLAAPNERPLLMTILGNKTGRSGFALILLGAMATAGPALAQDYLGIHLDTMREHNLRLHQQQNASPGGTGKSPASKPKSGKMSPQAEARARAEGARIMEEHKRQLAPRYRMRVERDGKPSADRWLAEESRRLGIETGRKMRAKYSGQ</sequence>
<reference evidence="2 3" key="1">
    <citation type="submission" date="2017-01" db="EMBL/GenBank/DDBJ databases">
        <authorList>
            <person name="Varghese N."/>
            <person name="Submissions S."/>
        </authorList>
    </citation>
    <scope>NUCLEOTIDE SEQUENCE [LARGE SCALE GENOMIC DNA]</scope>
    <source>
        <strain evidence="2 3">ATCC 700171</strain>
    </source>
</reference>
<evidence type="ECO:0000313" key="2">
    <source>
        <dbReference type="EMBL" id="SIR27645.1"/>
    </source>
</evidence>
<feature type="compositionally biased region" description="Low complexity" evidence="1">
    <location>
        <begin position="76"/>
        <end position="92"/>
    </location>
</feature>
<evidence type="ECO:0000313" key="3">
    <source>
        <dbReference type="Proteomes" id="UP000323956"/>
    </source>
</evidence>
<feature type="compositionally biased region" description="Basic and acidic residues" evidence="1">
    <location>
        <begin position="93"/>
        <end position="108"/>
    </location>
</feature>
<dbReference type="Proteomes" id="UP000323956">
    <property type="component" value="Unassembled WGS sequence"/>
</dbReference>
<name>A0A1N6ZLI1_9RHOB</name>
<organism evidence="2 3">
    <name type="scientific">Paracoccus thiocyanatus</name>
    <dbReference type="NCBI Taxonomy" id="34006"/>
    <lineage>
        <taxon>Bacteria</taxon>
        <taxon>Pseudomonadati</taxon>
        <taxon>Pseudomonadota</taxon>
        <taxon>Alphaproteobacteria</taxon>
        <taxon>Rhodobacterales</taxon>
        <taxon>Paracoccaceae</taxon>
        <taxon>Paracoccus</taxon>
    </lineage>
</organism>
<dbReference type="EMBL" id="FTMK01000036">
    <property type="protein sequence ID" value="SIR27645.1"/>
    <property type="molecule type" value="Genomic_DNA"/>
</dbReference>
<proteinExistence type="predicted"/>
<protein>
    <submittedName>
        <fullName evidence="2">Uncharacterized protein</fullName>
    </submittedName>
</protein>
<feature type="region of interest" description="Disordered" evidence="1">
    <location>
        <begin position="59"/>
        <end position="108"/>
    </location>
</feature>
<accession>A0A1N6ZLI1</accession>
<dbReference type="AlphaFoldDB" id="A0A1N6ZLI1"/>
<evidence type="ECO:0000256" key="1">
    <source>
        <dbReference type="SAM" id="MobiDB-lite"/>
    </source>
</evidence>
<gene>
    <name evidence="2" type="ORF">SAMN05421641_1367</name>
</gene>